<reference evidence="3" key="1">
    <citation type="journal article" date="2011" name="Proc. Natl. Acad. Sci. U.S.A.">
        <title>Obligate biotrophy features unraveled by the genomic analysis of rust fungi.</title>
        <authorList>
            <person name="Duplessis S."/>
            <person name="Cuomo C.A."/>
            <person name="Lin Y.-C."/>
            <person name="Aerts A."/>
            <person name="Tisserant E."/>
            <person name="Veneault-Fourrey C."/>
            <person name="Joly D.L."/>
            <person name="Hacquard S."/>
            <person name="Amselem J."/>
            <person name="Cantarel B.L."/>
            <person name="Chiu R."/>
            <person name="Coutinho P.M."/>
            <person name="Feau N."/>
            <person name="Field M."/>
            <person name="Frey P."/>
            <person name="Gelhaye E."/>
            <person name="Goldberg J."/>
            <person name="Grabherr M.G."/>
            <person name="Kodira C.D."/>
            <person name="Kohler A."/>
            <person name="Kuees U."/>
            <person name="Lindquist E.A."/>
            <person name="Lucas S.M."/>
            <person name="Mago R."/>
            <person name="Mauceli E."/>
            <person name="Morin E."/>
            <person name="Murat C."/>
            <person name="Pangilinan J.L."/>
            <person name="Park R."/>
            <person name="Pearson M."/>
            <person name="Quesneville H."/>
            <person name="Rouhier N."/>
            <person name="Sakthikumar S."/>
            <person name="Salamov A.A."/>
            <person name="Schmutz J."/>
            <person name="Selles B."/>
            <person name="Shapiro H."/>
            <person name="Tanguay P."/>
            <person name="Tuskan G.A."/>
            <person name="Henrissat B."/>
            <person name="Van de Peer Y."/>
            <person name="Rouze P."/>
            <person name="Ellis J.G."/>
            <person name="Dodds P.N."/>
            <person name="Schein J.E."/>
            <person name="Zhong S."/>
            <person name="Hamelin R.C."/>
            <person name="Grigoriev I.V."/>
            <person name="Szabo L.J."/>
            <person name="Martin F."/>
        </authorList>
    </citation>
    <scope>NUCLEOTIDE SEQUENCE [LARGE SCALE GENOMIC DNA]</scope>
    <source>
        <strain evidence="3">98AG31 / pathotype 3-4-7</strain>
    </source>
</reference>
<keyword evidence="3" id="KW-1185">Reference proteome</keyword>
<dbReference type="Proteomes" id="UP000001072">
    <property type="component" value="Unassembled WGS sequence"/>
</dbReference>
<dbReference type="Gene3D" id="3.30.420.10">
    <property type="entry name" value="Ribonuclease H-like superfamily/Ribonuclease H"/>
    <property type="match status" value="1"/>
</dbReference>
<dbReference type="HOGENOM" id="CLU_2705321_0_0_1"/>
<evidence type="ECO:0000259" key="1">
    <source>
        <dbReference type="PROSITE" id="PS50879"/>
    </source>
</evidence>
<sequence>MSNNWKTSAGKPVENQDLINSIRLLLFKRDQIHRNGAQLIYVKGHSGLLGNDQADKLARLGASKEPIHDLILD</sequence>
<evidence type="ECO:0000313" key="3">
    <source>
        <dbReference type="Proteomes" id="UP000001072"/>
    </source>
</evidence>
<dbReference type="VEuPathDB" id="FungiDB:MELLADRAFT_43586"/>
<dbReference type="EMBL" id="GL883109">
    <property type="protein sequence ID" value="EGG06224.1"/>
    <property type="molecule type" value="Genomic_DNA"/>
</dbReference>
<evidence type="ECO:0000313" key="2">
    <source>
        <dbReference type="EMBL" id="EGG06224.1"/>
    </source>
</evidence>
<feature type="domain" description="RNase H type-1" evidence="1">
    <location>
        <begin position="1"/>
        <end position="63"/>
    </location>
</feature>
<dbReference type="InParanoid" id="F4RN27"/>
<dbReference type="GeneID" id="18928127"/>
<dbReference type="InterPro" id="IPR002156">
    <property type="entry name" value="RNaseH_domain"/>
</dbReference>
<organism evidence="3">
    <name type="scientific">Melampsora larici-populina (strain 98AG31 / pathotype 3-4-7)</name>
    <name type="common">Poplar leaf rust fungus</name>
    <dbReference type="NCBI Taxonomy" id="747676"/>
    <lineage>
        <taxon>Eukaryota</taxon>
        <taxon>Fungi</taxon>
        <taxon>Dikarya</taxon>
        <taxon>Basidiomycota</taxon>
        <taxon>Pucciniomycotina</taxon>
        <taxon>Pucciniomycetes</taxon>
        <taxon>Pucciniales</taxon>
        <taxon>Melampsoraceae</taxon>
        <taxon>Melampsora</taxon>
    </lineage>
</organism>
<dbReference type="Pfam" id="PF00075">
    <property type="entry name" value="RNase_H"/>
    <property type="match status" value="1"/>
</dbReference>
<dbReference type="GO" id="GO:0003676">
    <property type="term" value="F:nucleic acid binding"/>
    <property type="evidence" value="ECO:0007669"/>
    <property type="project" value="InterPro"/>
</dbReference>
<proteinExistence type="predicted"/>
<protein>
    <recommendedName>
        <fullName evidence="1">RNase H type-1 domain-containing protein</fullName>
    </recommendedName>
</protein>
<dbReference type="GO" id="GO:0004523">
    <property type="term" value="F:RNA-DNA hybrid ribonuclease activity"/>
    <property type="evidence" value="ECO:0007669"/>
    <property type="project" value="InterPro"/>
</dbReference>
<dbReference type="InterPro" id="IPR012337">
    <property type="entry name" value="RNaseH-like_sf"/>
</dbReference>
<dbReference type="PROSITE" id="PS50879">
    <property type="entry name" value="RNASE_H_1"/>
    <property type="match status" value="1"/>
</dbReference>
<dbReference type="KEGG" id="mlr:MELLADRAFT_43586"/>
<dbReference type="AlphaFoldDB" id="F4RN27"/>
<accession>F4RN27</accession>
<dbReference type="OrthoDB" id="2502528at2759"/>
<dbReference type="InterPro" id="IPR036397">
    <property type="entry name" value="RNaseH_sf"/>
</dbReference>
<name>F4RN27_MELLP</name>
<dbReference type="SUPFAM" id="SSF53098">
    <property type="entry name" value="Ribonuclease H-like"/>
    <property type="match status" value="1"/>
</dbReference>
<dbReference type="STRING" id="747676.F4RN27"/>
<gene>
    <name evidence="2" type="ORF">MELLADRAFT_43586</name>
</gene>
<dbReference type="RefSeq" id="XP_007410462.1">
    <property type="nucleotide sequence ID" value="XM_007410400.1"/>
</dbReference>